<sequence length="334" mass="37991">MQTAAQWMWPWPAQVICNKFLPDYCGSLSHVVLLIEEYLIDHLDTKILQEACERCAPPHILEFILMRTAPAWPAVVHSASKGGYVHVFQWMTEREDGRGPWGPDLKTCFEEAAAHGHLELLKWLHMQRLPVCHRTALHRAAVNGYLSVVIWLYHHTNMNYAYLHDTMMYAVSSGHFEVVRWMHENLRPTNLARVLVAAARTGPLHVVRWLHQRVSCPETCTTALMDAAIDGDQLDVVDWLVDHCSAGCSKDAAYNAASNGNIQMLQWLWNHRGIEFDENVMDAAAVHGHLEAVKCTSIVANARLLRWMEPPHMVTCKSFNGYMPTEAKVVRNVQ</sequence>
<name>A0A9W6YCE3_9STRA</name>
<dbReference type="SUPFAM" id="SSF48403">
    <property type="entry name" value="Ankyrin repeat"/>
    <property type="match status" value="1"/>
</dbReference>
<gene>
    <name evidence="1" type="ORF">Pfra01_002518900</name>
</gene>
<dbReference type="PANTHER" id="PTHR46586:SF3">
    <property type="entry name" value="ANKYRIN REPEAT-CONTAINING PROTEIN"/>
    <property type="match status" value="1"/>
</dbReference>
<dbReference type="EMBL" id="BSXT01004681">
    <property type="protein sequence ID" value="GMF58563.1"/>
    <property type="molecule type" value="Genomic_DNA"/>
</dbReference>
<reference evidence="1" key="1">
    <citation type="submission" date="2023-04" db="EMBL/GenBank/DDBJ databases">
        <title>Phytophthora fragariaefolia NBRC 109709.</title>
        <authorList>
            <person name="Ichikawa N."/>
            <person name="Sato H."/>
            <person name="Tonouchi N."/>
        </authorList>
    </citation>
    <scope>NUCLEOTIDE SEQUENCE</scope>
    <source>
        <strain evidence="1">NBRC 109709</strain>
    </source>
</reference>
<dbReference type="SMART" id="SM00248">
    <property type="entry name" value="ANK"/>
    <property type="match status" value="4"/>
</dbReference>
<dbReference type="Pfam" id="PF12796">
    <property type="entry name" value="Ank_2"/>
    <property type="match status" value="2"/>
</dbReference>
<dbReference type="InterPro" id="IPR036770">
    <property type="entry name" value="Ankyrin_rpt-contain_sf"/>
</dbReference>
<dbReference type="Gene3D" id="1.25.40.20">
    <property type="entry name" value="Ankyrin repeat-containing domain"/>
    <property type="match status" value="1"/>
</dbReference>
<evidence type="ECO:0000313" key="1">
    <source>
        <dbReference type="EMBL" id="GMF58563.1"/>
    </source>
</evidence>
<keyword evidence="2" id="KW-1185">Reference proteome</keyword>
<accession>A0A9W6YCE3</accession>
<evidence type="ECO:0000313" key="2">
    <source>
        <dbReference type="Proteomes" id="UP001165121"/>
    </source>
</evidence>
<dbReference type="PANTHER" id="PTHR46586">
    <property type="entry name" value="ANKYRIN REPEAT-CONTAINING PROTEIN"/>
    <property type="match status" value="1"/>
</dbReference>
<dbReference type="InterPro" id="IPR002110">
    <property type="entry name" value="Ankyrin_rpt"/>
</dbReference>
<dbReference type="AlphaFoldDB" id="A0A9W6YCE3"/>
<dbReference type="InterPro" id="IPR052050">
    <property type="entry name" value="SecEffector_AnkRepeat"/>
</dbReference>
<protein>
    <submittedName>
        <fullName evidence="1">Unnamed protein product</fullName>
    </submittedName>
</protein>
<proteinExistence type="predicted"/>
<dbReference type="OrthoDB" id="126605at2759"/>
<dbReference type="Proteomes" id="UP001165121">
    <property type="component" value="Unassembled WGS sequence"/>
</dbReference>
<organism evidence="1 2">
    <name type="scientific">Phytophthora fragariaefolia</name>
    <dbReference type="NCBI Taxonomy" id="1490495"/>
    <lineage>
        <taxon>Eukaryota</taxon>
        <taxon>Sar</taxon>
        <taxon>Stramenopiles</taxon>
        <taxon>Oomycota</taxon>
        <taxon>Peronosporomycetes</taxon>
        <taxon>Peronosporales</taxon>
        <taxon>Peronosporaceae</taxon>
        <taxon>Phytophthora</taxon>
    </lineage>
</organism>
<comment type="caution">
    <text evidence="1">The sequence shown here is derived from an EMBL/GenBank/DDBJ whole genome shotgun (WGS) entry which is preliminary data.</text>
</comment>